<dbReference type="Gene3D" id="3.30.710.10">
    <property type="entry name" value="Potassium Channel Kv1.1, Chain A"/>
    <property type="match status" value="1"/>
</dbReference>
<evidence type="ECO:0000313" key="3">
    <source>
        <dbReference type="Proteomes" id="UP000766486"/>
    </source>
</evidence>
<dbReference type="PANTHER" id="PTHR47843:SF5">
    <property type="entry name" value="BTB_POZ DOMAIN PROTEIN"/>
    <property type="match status" value="1"/>
</dbReference>
<gene>
    <name evidence="2" type="ORF">CLO192961_LOCUS360467</name>
</gene>
<dbReference type="InterPro" id="IPR000210">
    <property type="entry name" value="BTB/POZ_dom"/>
</dbReference>
<dbReference type="SUPFAM" id="SSF54695">
    <property type="entry name" value="POZ domain"/>
    <property type="match status" value="1"/>
</dbReference>
<evidence type="ECO:0000313" key="2">
    <source>
        <dbReference type="EMBL" id="VUC33733.1"/>
    </source>
</evidence>
<reference evidence="2 3" key="1">
    <citation type="submission" date="2019-06" db="EMBL/GenBank/DDBJ databases">
        <authorList>
            <person name="Broberg M."/>
        </authorList>
    </citation>
    <scope>NUCLEOTIDE SEQUENCE [LARGE SCALE GENOMIC DNA]</scope>
</reference>
<dbReference type="InterPro" id="IPR011333">
    <property type="entry name" value="SKP1/BTB/POZ_sf"/>
</dbReference>
<dbReference type="EMBL" id="CABFNS010000870">
    <property type="protein sequence ID" value="VUC33733.1"/>
    <property type="molecule type" value="Genomic_DNA"/>
</dbReference>
<dbReference type="PANTHER" id="PTHR47843">
    <property type="entry name" value="BTB DOMAIN-CONTAINING PROTEIN-RELATED"/>
    <property type="match status" value="1"/>
</dbReference>
<dbReference type="Pfam" id="PF00651">
    <property type="entry name" value="BTB"/>
    <property type="match status" value="1"/>
</dbReference>
<sequence length="208" mass="23852">MGPTNYLLERLRDGDFSDCTLVCRGRKFNLHRVICSQSPVMHEELSEVESHPHVLNADNFEVVSIQRLVDYLYDGDYDPAVPVEKSAGFPEKRSDSVISENTRVHLEMSIVADHFKLPGLAKIASERVGHMLENYWRPHLFCDILLDFAKYSADRNMRDMILEMAVRKMPELAKEPKFEELKEIGPLGHKLLCQMASPLKAIKKQRGN</sequence>
<accession>A0ABY6UU31</accession>
<dbReference type="PROSITE" id="PS50097">
    <property type="entry name" value="BTB"/>
    <property type="match status" value="1"/>
</dbReference>
<name>A0ABY6UU31_BIOOC</name>
<dbReference type="CDD" id="cd18186">
    <property type="entry name" value="BTB_POZ_ZBTB_KLHL-like"/>
    <property type="match status" value="1"/>
</dbReference>
<comment type="caution">
    <text evidence="2">The sequence shown here is derived from an EMBL/GenBank/DDBJ whole genome shotgun (WGS) entry which is preliminary data.</text>
</comment>
<keyword evidence="3" id="KW-1185">Reference proteome</keyword>
<organism evidence="2 3">
    <name type="scientific">Bionectria ochroleuca</name>
    <name type="common">Gliocladium roseum</name>
    <dbReference type="NCBI Taxonomy" id="29856"/>
    <lineage>
        <taxon>Eukaryota</taxon>
        <taxon>Fungi</taxon>
        <taxon>Dikarya</taxon>
        <taxon>Ascomycota</taxon>
        <taxon>Pezizomycotina</taxon>
        <taxon>Sordariomycetes</taxon>
        <taxon>Hypocreomycetidae</taxon>
        <taxon>Hypocreales</taxon>
        <taxon>Bionectriaceae</taxon>
        <taxon>Clonostachys</taxon>
    </lineage>
</organism>
<feature type="domain" description="BTB" evidence="1">
    <location>
        <begin position="17"/>
        <end position="81"/>
    </location>
</feature>
<evidence type="ECO:0000259" key="1">
    <source>
        <dbReference type="PROSITE" id="PS50097"/>
    </source>
</evidence>
<dbReference type="Proteomes" id="UP000766486">
    <property type="component" value="Unassembled WGS sequence"/>
</dbReference>
<proteinExistence type="predicted"/>
<protein>
    <recommendedName>
        <fullName evidence="1">BTB domain-containing protein</fullName>
    </recommendedName>
</protein>